<keyword evidence="3" id="KW-1185">Reference proteome</keyword>
<sequence length="428" mass="49662">MLAGRIGLLSRVMASTYPHKFVPSHWVKASQLKITPKKKVVSNGFNCASYNQEDGCKPKSRHPVDKDNKQKKSSDFRSCSSHHIQSSNHIGSFCKPWSDPNKSHSSYSVPRHHDVSDTSTSLIKQNQQLLPVFSNCNQYPFNGKRNYADQSRYCSLRTYPTNCRNLKFNRYYKYRDHAMTLPTHQRRQSSSDSGVHSHYPTPTPLPPSNSRMQERLKVQSDSAQSTYFFKDNNKGHSQHCSKTTICKNERLKRKWLYVASKHNYYKQKGFSAVSQQDCFSVMSYNILSQKLLDMNSYLYTECDPYVLPWEYRWKNLVKEMDSINADVICLQEVEDVHYDSYIKPWLEAQGYKFSYKKRTGNELSKPDGVLTACRFNKFKIIEAIPVEYFRKNDNLTKWHNVGLIMMVEMGGAIVCIGNTHLVYNPKVI</sequence>
<dbReference type="Proteomes" id="UP000007875">
    <property type="component" value="Unassembled WGS sequence"/>
</dbReference>
<dbReference type="GO" id="GO:0000175">
    <property type="term" value="F:3'-5'-RNA exonuclease activity"/>
    <property type="evidence" value="ECO:0007669"/>
    <property type="project" value="TreeGrafter"/>
</dbReference>
<dbReference type="Gene3D" id="3.60.10.10">
    <property type="entry name" value="Endonuclease/exonuclease/phosphatase"/>
    <property type="match status" value="1"/>
</dbReference>
<dbReference type="InterPro" id="IPR050410">
    <property type="entry name" value="CCR4/nocturin_mRNA_transcr"/>
</dbReference>
<evidence type="ECO:0000313" key="3">
    <source>
        <dbReference type="Proteomes" id="UP000007875"/>
    </source>
</evidence>
<reference evidence="2" key="2">
    <citation type="submission" date="2025-08" db="UniProtKB">
        <authorList>
            <consortium name="Ensembl"/>
        </authorList>
    </citation>
    <scope>IDENTIFICATION</scope>
</reference>
<feature type="region of interest" description="Disordered" evidence="1">
    <location>
        <begin position="182"/>
        <end position="212"/>
    </location>
</feature>
<evidence type="ECO:0000313" key="2">
    <source>
        <dbReference type="Ensembl" id="ENSCSAVP00000004416.1"/>
    </source>
</evidence>
<reference evidence="3" key="1">
    <citation type="submission" date="2003-08" db="EMBL/GenBank/DDBJ databases">
        <authorList>
            <person name="Birren B."/>
            <person name="Nusbaum C."/>
            <person name="Abebe A."/>
            <person name="Abouelleil A."/>
            <person name="Adekoya E."/>
            <person name="Ait-zahra M."/>
            <person name="Allen N."/>
            <person name="Allen T."/>
            <person name="An P."/>
            <person name="Anderson M."/>
            <person name="Anderson S."/>
            <person name="Arachchi H."/>
            <person name="Armbruster J."/>
            <person name="Bachantsang P."/>
            <person name="Baldwin J."/>
            <person name="Barry A."/>
            <person name="Bayul T."/>
            <person name="Blitshsteyn B."/>
            <person name="Bloom T."/>
            <person name="Blye J."/>
            <person name="Boguslavskiy L."/>
            <person name="Borowsky M."/>
            <person name="Boukhgalter B."/>
            <person name="Brunache A."/>
            <person name="Butler J."/>
            <person name="Calixte N."/>
            <person name="Calvo S."/>
            <person name="Camarata J."/>
            <person name="Campo K."/>
            <person name="Chang J."/>
            <person name="Cheshatsang Y."/>
            <person name="Citroen M."/>
            <person name="Collymore A."/>
            <person name="Considine T."/>
            <person name="Cook A."/>
            <person name="Cooke P."/>
            <person name="Corum B."/>
            <person name="Cuomo C."/>
            <person name="David R."/>
            <person name="Dawoe T."/>
            <person name="Degray S."/>
            <person name="Dodge S."/>
            <person name="Dooley K."/>
            <person name="Dorje P."/>
            <person name="Dorjee K."/>
            <person name="Dorris L."/>
            <person name="Duffey N."/>
            <person name="Dupes A."/>
            <person name="Elkins T."/>
            <person name="Engels R."/>
            <person name="Erickson J."/>
            <person name="Farina A."/>
            <person name="Faro S."/>
            <person name="Ferreira P."/>
            <person name="Fischer H."/>
            <person name="Fitzgerald M."/>
            <person name="Foley K."/>
            <person name="Gage D."/>
            <person name="Galagan J."/>
            <person name="Gearin G."/>
            <person name="Gnerre S."/>
            <person name="Gnirke A."/>
            <person name="Goyette A."/>
            <person name="Graham J."/>
            <person name="Grandbois E."/>
            <person name="Gyaltsen K."/>
            <person name="Hafez N."/>
            <person name="Hagopian D."/>
            <person name="Hagos B."/>
            <person name="Hall J."/>
            <person name="Hatcher B."/>
            <person name="Heller A."/>
            <person name="Higgins H."/>
            <person name="Honan T."/>
            <person name="Horn A."/>
            <person name="Houde N."/>
            <person name="Hughes L."/>
            <person name="Hulme W."/>
            <person name="Husby E."/>
            <person name="Iliev I."/>
            <person name="Jaffe D."/>
            <person name="Jones C."/>
            <person name="Kamal M."/>
            <person name="Kamat A."/>
            <person name="Kamvysselis M."/>
            <person name="Karlsson E."/>
            <person name="Kells C."/>
            <person name="Kieu A."/>
            <person name="Kisner P."/>
            <person name="Kodira C."/>
            <person name="Kulbokas E."/>
            <person name="Labutti K."/>
            <person name="Lama D."/>
            <person name="Landers T."/>
            <person name="Leger J."/>
            <person name="Levine S."/>
            <person name="Lewis D."/>
            <person name="Lewis T."/>
            <person name="Lindblad-toh K."/>
            <person name="Liu X."/>
            <person name="Lokyitsang T."/>
            <person name="Lokyitsang Y."/>
            <person name="Lucien O."/>
            <person name="Lui A."/>
            <person name="Ma L.J."/>
            <person name="Mabbitt R."/>
            <person name="Macdonald J."/>
            <person name="Maclean C."/>
            <person name="Major J."/>
            <person name="Manning J."/>
            <person name="Marabella R."/>
            <person name="Maru K."/>
            <person name="Matthews C."/>
            <person name="Mauceli E."/>
            <person name="Mccarthy M."/>
            <person name="Mcdonough S."/>
            <person name="Mcghee T."/>
            <person name="Meldrim J."/>
            <person name="Meneus L."/>
            <person name="Mesirov J."/>
            <person name="Mihalev A."/>
            <person name="Mihova T."/>
            <person name="Mikkelsen T."/>
            <person name="Mlenga V."/>
            <person name="Moru K."/>
            <person name="Mozes J."/>
            <person name="Mulrain L."/>
            <person name="Munson G."/>
            <person name="Naylor J."/>
            <person name="Newes C."/>
            <person name="Nguyen C."/>
            <person name="Nguyen N."/>
            <person name="Nguyen T."/>
            <person name="Nicol R."/>
            <person name="Nielsen C."/>
            <person name="Nizzari M."/>
            <person name="Norbu C."/>
            <person name="Norbu N."/>
            <person name="O'donnell P."/>
            <person name="Okoawo O."/>
            <person name="O'leary S."/>
            <person name="Omotosho B."/>
            <person name="O'neill K."/>
            <person name="Osman S."/>
            <person name="Parker S."/>
            <person name="Perrin D."/>
            <person name="Phunkhang P."/>
            <person name="Piqani B."/>
            <person name="Purcell S."/>
            <person name="Rachupka T."/>
            <person name="Ramasamy U."/>
            <person name="Rameau R."/>
            <person name="Ray V."/>
            <person name="Raymond C."/>
            <person name="Retta R."/>
            <person name="Richardson S."/>
            <person name="Rise C."/>
            <person name="Rodriguez J."/>
            <person name="Rogers J."/>
            <person name="Rogov P."/>
            <person name="Rutman M."/>
            <person name="Schupbach R."/>
            <person name="Seaman C."/>
            <person name="Settipalli S."/>
            <person name="Sharpe T."/>
            <person name="Sheridan J."/>
            <person name="Sherpa N."/>
            <person name="Shi J."/>
            <person name="Smirnov S."/>
            <person name="Smith C."/>
            <person name="Sougnez C."/>
            <person name="Spencer B."/>
            <person name="Stalker J."/>
            <person name="Stange-thomann N."/>
            <person name="Stavropoulos S."/>
            <person name="Stetson K."/>
            <person name="Stone C."/>
            <person name="Stone S."/>
            <person name="Stubbs M."/>
            <person name="Talamas J."/>
            <person name="Tchuinga P."/>
            <person name="Tenzing P."/>
            <person name="Tesfaye S."/>
            <person name="Theodore J."/>
            <person name="Thoulutsang Y."/>
            <person name="Topham K."/>
            <person name="Towey S."/>
            <person name="Tsamla T."/>
            <person name="Tsomo N."/>
            <person name="Vallee D."/>
            <person name="Vassiliev H."/>
            <person name="Venkataraman V."/>
            <person name="Vinson J."/>
            <person name="Vo A."/>
            <person name="Wade C."/>
            <person name="Wang S."/>
            <person name="Wangchuk T."/>
            <person name="Wangdi T."/>
            <person name="Whittaker C."/>
            <person name="Wilkinson J."/>
            <person name="Wu Y."/>
            <person name="Wyman D."/>
            <person name="Yadav S."/>
            <person name="Yang S."/>
            <person name="Yang X."/>
            <person name="Yeager S."/>
            <person name="Yee E."/>
            <person name="Young G."/>
            <person name="Zainoun J."/>
            <person name="Zembeck L."/>
            <person name="Zimmer A."/>
            <person name="Zody M."/>
            <person name="Lander E."/>
        </authorList>
    </citation>
    <scope>NUCLEOTIDE SEQUENCE [LARGE SCALE GENOMIC DNA]</scope>
</reference>
<protein>
    <submittedName>
        <fullName evidence="2">Uncharacterized protein</fullName>
    </submittedName>
</protein>
<proteinExistence type="predicted"/>
<dbReference type="Ensembl" id="ENSCSAVT00000004480.1">
    <property type="protein sequence ID" value="ENSCSAVP00000004416.1"/>
    <property type="gene ID" value="ENSCSAVG00000002615.1"/>
</dbReference>
<dbReference type="STRING" id="51511.ENSCSAVP00000004416"/>
<name>H2YGG7_CIOSA</name>
<accession>H2YGG7</accession>
<dbReference type="eggNOG" id="KOG2338">
    <property type="taxonomic scope" value="Eukaryota"/>
</dbReference>
<feature type="compositionally biased region" description="Polar residues" evidence="1">
    <location>
        <begin position="76"/>
        <end position="87"/>
    </location>
</feature>
<feature type="region of interest" description="Disordered" evidence="1">
    <location>
        <begin position="54"/>
        <end position="87"/>
    </location>
</feature>
<dbReference type="AlphaFoldDB" id="H2YGG7"/>
<feature type="compositionally biased region" description="Basic and acidic residues" evidence="1">
    <location>
        <begin position="54"/>
        <end position="75"/>
    </location>
</feature>
<dbReference type="InParanoid" id="H2YGG7"/>
<dbReference type="SUPFAM" id="SSF56219">
    <property type="entry name" value="DNase I-like"/>
    <property type="match status" value="1"/>
</dbReference>
<dbReference type="InterPro" id="IPR036691">
    <property type="entry name" value="Endo/exonu/phosph_ase_sf"/>
</dbReference>
<dbReference type="HOGENOM" id="CLU_640852_0_0_1"/>
<dbReference type="GeneTree" id="ENSGT00940000157391"/>
<organism evidence="2 3">
    <name type="scientific">Ciona savignyi</name>
    <name type="common">Pacific transparent sea squirt</name>
    <dbReference type="NCBI Taxonomy" id="51511"/>
    <lineage>
        <taxon>Eukaryota</taxon>
        <taxon>Metazoa</taxon>
        <taxon>Chordata</taxon>
        <taxon>Tunicata</taxon>
        <taxon>Ascidiacea</taxon>
        <taxon>Phlebobranchia</taxon>
        <taxon>Cionidae</taxon>
        <taxon>Ciona</taxon>
    </lineage>
</organism>
<dbReference type="PANTHER" id="PTHR12121">
    <property type="entry name" value="CARBON CATABOLITE REPRESSOR PROTEIN 4"/>
    <property type="match status" value="1"/>
</dbReference>
<evidence type="ECO:0000256" key="1">
    <source>
        <dbReference type="SAM" id="MobiDB-lite"/>
    </source>
</evidence>
<reference evidence="2" key="3">
    <citation type="submission" date="2025-09" db="UniProtKB">
        <authorList>
            <consortium name="Ensembl"/>
        </authorList>
    </citation>
    <scope>IDENTIFICATION</scope>
</reference>
<dbReference type="PANTHER" id="PTHR12121:SF34">
    <property type="entry name" value="PROTEIN ANGEL"/>
    <property type="match status" value="1"/>
</dbReference>